<keyword evidence="4" id="KW-1185">Reference proteome</keyword>
<keyword evidence="3" id="KW-0378">Hydrolase</keyword>
<feature type="transmembrane region" description="Helical" evidence="1">
    <location>
        <begin position="170"/>
        <end position="190"/>
    </location>
</feature>
<accession>A0ABY6D4U3</accession>
<dbReference type="PANTHER" id="PTHR36435:SF1">
    <property type="entry name" value="CAAX AMINO TERMINAL PROTEASE FAMILY PROTEIN"/>
    <property type="match status" value="1"/>
</dbReference>
<keyword evidence="1" id="KW-1133">Transmembrane helix</keyword>
<reference evidence="3" key="1">
    <citation type="submission" date="2022-10" db="EMBL/GenBank/DDBJ databases">
        <title>Comparative genomics and taxonomic characterization of three novel marine species of genus Reichenbachiella exhibiting antioxidant and polysaccharide degradation activities.</title>
        <authorList>
            <person name="Muhammad N."/>
            <person name="Lee Y.-J."/>
            <person name="Ko J."/>
            <person name="Kim S.-G."/>
        </authorList>
    </citation>
    <scope>NUCLEOTIDE SEQUENCE</scope>
    <source>
        <strain evidence="3">Wsw4-B4</strain>
    </source>
</reference>
<dbReference type="RefSeq" id="WP_263052370.1">
    <property type="nucleotide sequence ID" value="NZ_CP106735.1"/>
</dbReference>
<organism evidence="3 4">
    <name type="scientific">Reichenbachiella carrageenanivorans</name>
    <dbReference type="NCBI Taxonomy" id="2979869"/>
    <lineage>
        <taxon>Bacteria</taxon>
        <taxon>Pseudomonadati</taxon>
        <taxon>Bacteroidota</taxon>
        <taxon>Cytophagia</taxon>
        <taxon>Cytophagales</taxon>
        <taxon>Reichenbachiellaceae</taxon>
        <taxon>Reichenbachiella</taxon>
    </lineage>
</organism>
<proteinExistence type="predicted"/>
<keyword evidence="3" id="KW-0645">Protease</keyword>
<keyword evidence="3" id="KW-0482">Metalloprotease</keyword>
<dbReference type="InterPro" id="IPR003675">
    <property type="entry name" value="Rce1/LyrA-like_dom"/>
</dbReference>
<feature type="transmembrane region" description="Helical" evidence="1">
    <location>
        <begin position="44"/>
        <end position="66"/>
    </location>
</feature>
<feature type="transmembrane region" description="Helical" evidence="1">
    <location>
        <begin position="141"/>
        <end position="158"/>
    </location>
</feature>
<dbReference type="Pfam" id="PF02517">
    <property type="entry name" value="Rce1-like"/>
    <property type="match status" value="1"/>
</dbReference>
<dbReference type="InterPro" id="IPR052710">
    <property type="entry name" value="CAAX_protease"/>
</dbReference>
<dbReference type="Proteomes" id="UP001062165">
    <property type="component" value="Chromosome"/>
</dbReference>
<dbReference type="PANTHER" id="PTHR36435">
    <property type="entry name" value="SLR1288 PROTEIN"/>
    <property type="match status" value="1"/>
</dbReference>
<gene>
    <name evidence="3" type="ORF">N7E81_05950</name>
</gene>
<feature type="transmembrane region" description="Helical" evidence="1">
    <location>
        <begin position="86"/>
        <end position="105"/>
    </location>
</feature>
<evidence type="ECO:0000313" key="4">
    <source>
        <dbReference type="Proteomes" id="UP001062165"/>
    </source>
</evidence>
<protein>
    <submittedName>
        <fullName evidence="3">CPBP family intramembrane metalloprotease</fullName>
    </submittedName>
</protein>
<keyword evidence="1" id="KW-0472">Membrane</keyword>
<evidence type="ECO:0000313" key="3">
    <source>
        <dbReference type="EMBL" id="UXX80640.1"/>
    </source>
</evidence>
<feature type="transmembrane region" description="Helical" evidence="1">
    <location>
        <begin position="255"/>
        <end position="274"/>
    </location>
</feature>
<evidence type="ECO:0000259" key="2">
    <source>
        <dbReference type="Pfam" id="PF02517"/>
    </source>
</evidence>
<feature type="domain" description="CAAX prenyl protease 2/Lysostaphin resistance protein A-like" evidence="2">
    <location>
        <begin position="144"/>
        <end position="231"/>
    </location>
</feature>
<name>A0ABY6D4U3_9BACT</name>
<sequence length="287" mass="32657">MSMGTYLIAPMVFMFLGVQALGLSFEEYMMRISTEQPVPALQLVLVLVQGVSAVLSFIVVPTLFIWRFQESTLSSYFMNRGLSVPVVLITAGLTLSLMVVNSLLIEWNMHVEFPESLAATFDQMEEQGRIMTAYLTDFYSLPYFLLVMLVVAVVPALGEELLFRGLIQKYFQGIWGNPHVAIWATAVFFSAFHMQFYGFVPRMVLGAFFGYLFYFSGNLWYASIAHFINNGFTLVMMYLFQQRVVAYDIEGAESVSIWPTLVFAIIGGFLFVLFKKQLHITDNLRNE</sequence>
<dbReference type="EMBL" id="CP106735">
    <property type="protein sequence ID" value="UXX80640.1"/>
    <property type="molecule type" value="Genomic_DNA"/>
</dbReference>
<keyword evidence="1" id="KW-0812">Transmembrane</keyword>
<dbReference type="GO" id="GO:0008237">
    <property type="term" value="F:metallopeptidase activity"/>
    <property type="evidence" value="ECO:0007669"/>
    <property type="project" value="UniProtKB-KW"/>
</dbReference>
<evidence type="ECO:0000256" key="1">
    <source>
        <dbReference type="SAM" id="Phobius"/>
    </source>
</evidence>